<evidence type="ECO:0000256" key="2">
    <source>
        <dbReference type="ARBA" id="ARBA00022692"/>
    </source>
</evidence>
<comment type="caution">
    <text evidence="6">The sequence shown here is derived from an EMBL/GenBank/DDBJ whole genome shotgun (WGS) entry which is preliminary data.</text>
</comment>
<dbReference type="GeneID" id="94296062"/>
<keyword evidence="4 5" id="KW-0472">Membrane</keyword>
<evidence type="ECO:0000313" key="6">
    <source>
        <dbReference type="EMBL" id="KAH0576475.1"/>
    </source>
</evidence>
<dbReference type="GO" id="GO:0016020">
    <property type="term" value="C:membrane"/>
    <property type="evidence" value="ECO:0007669"/>
    <property type="project" value="UniProtKB-SubCell"/>
</dbReference>
<protein>
    <submittedName>
        <fullName evidence="6">Thioredoxin-like domain-containing protein</fullName>
    </submittedName>
</protein>
<dbReference type="EMBL" id="AUWU02000002">
    <property type="protein sequence ID" value="KAH0576475.1"/>
    <property type="molecule type" value="Genomic_DNA"/>
</dbReference>
<dbReference type="RefSeq" id="XP_067767248.1">
    <property type="nucleotide sequence ID" value="XM_067905931.1"/>
</dbReference>
<dbReference type="Gene3D" id="3.40.30.10">
    <property type="entry name" value="Glutaredoxin"/>
    <property type="match status" value="1"/>
</dbReference>
<dbReference type="KEGG" id="ssao:94296062"/>
<gene>
    <name evidence="6" type="ORF">SS50377_22039</name>
</gene>
<dbReference type="GO" id="GO:0005783">
    <property type="term" value="C:endoplasmic reticulum"/>
    <property type="evidence" value="ECO:0007669"/>
    <property type="project" value="TreeGrafter"/>
</dbReference>
<dbReference type="PANTHER" id="PTHR46426">
    <property type="entry name" value="PROTEIN DISULFIDE-ISOMERASE TMX3"/>
    <property type="match status" value="1"/>
</dbReference>
<dbReference type="InterPro" id="IPR036249">
    <property type="entry name" value="Thioredoxin-like_sf"/>
</dbReference>
<comment type="subcellular location">
    <subcellularLocation>
        <location evidence="1">Membrane</location>
        <topology evidence="1">Single-pass membrane protein</topology>
    </subcellularLocation>
</comment>
<dbReference type="AlphaFoldDB" id="A0A9P8LY70"/>
<proteinExistence type="predicted"/>
<keyword evidence="7" id="KW-1185">Reference proteome</keyword>
<evidence type="ECO:0000256" key="1">
    <source>
        <dbReference type="ARBA" id="ARBA00004167"/>
    </source>
</evidence>
<dbReference type="SUPFAM" id="SSF52833">
    <property type="entry name" value="Thioredoxin-like"/>
    <property type="match status" value="1"/>
</dbReference>
<evidence type="ECO:0000256" key="4">
    <source>
        <dbReference type="ARBA" id="ARBA00023136"/>
    </source>
</evidence>
<keyword evidence="3 5" id="KW-1133">Transmembrane helix</keyword>
<dbReference type="InterPro" id="IPR052250">
    <property type="entry name" value="PDI_TMX3"/>
</dbReference>
<dbReference type="Proteomes" id="UP000018208">
    <property type="component" value="Unassembled WGS sequence"/>
</dbReference>
<sequence>MILILLSNMFTEKIIEQGKKSLILAYTNDNSNNSVLNLFDNIKHQHNNLYKINCDEQITLCQSLQVLDNTPQLLFMKNGITFQFTQQHSLENMQKYYDYLMTDVLIPFASEIQFKQSILQEKIKYAYLIKGQDQEFFEEIFTKYQGKVVIGYIKSDFNELQAHRESQIYHFGQQFIKENLIQFVEQHQNPHFSKLTPQNIESQLTIRTKLLCIFCFNLSDQAEKTIGKTVKQQIIQENIENTEISFDVQFFYADYRQFGEICKLASNDKPGLVILDQKATPYLKYSQQYENVNQIFAYIQQVVSGDIQGQKLFPQQDVELTDLKKQYVNFGKVGLLIMALIFAIKMILGRKHAQIQVQQEYQKDNSIEIKDIGSVE</sequence>
<dbReference type="PANTHER" id="PTHR46426:SF1">
    <property type="entry name" value="PROTEIN DISULFIDE-ISOMERASE TMX3"/>
    <property type="match status" value="1"/>
</dbReference>
<evidence type="ECO:0000256" key="5">
    <source>
        <dbReference type="SAM" id="Phobius"/>
    </source>
</evidence>
<accession>A0A9P8LY70</accession>
<reference evidence="6 7" key="1">
    <citation type="journal article" date="2014" name="PLoS Genet.">
        <title>The Genome of Spironucleus salmonicida Highlights a Fish Pathogen Adapted to Fluctuating Environments.</title>
        <authorList>
            <person name="Xu F."/>
            <person name="Jerlstrom-Hultqvist J."/>
            <person name="Einarsson E."/>
            <person name="Astvaldsson A."/>
            <person name="Svard S.G."/>
            <person name="Andersson J.O."/>
        </authorList>
    </citation>
    <scope>NUCLEOTIDE SEQUENCE [LARGE SCALE GENOMIC DNA]</scope>
    <source>
        <strain evidence="6 7">ATCC 50377</strain>
    </source>
</reference>
<evidence type="ECO:0000313" key="7">
    <source>
        <dbReference type="Proteomes" id="UP000018208"/>
    </source>
</evidence>
<name>A0A9P8LY70_9EUKA</name>
<keyword evidence="2 5" id="KW-0812">Transmembrane</keyword>
<organism evidence="6 7">
    <name type="scientific">Spironucleus salmonicida</name>
    <dbReference type="NCBI Taxonomy" id="348837"/>
    <lineage>
        <taxon>Eukaryota</taxon>
        <taxon>Metamonada</taxon>
        <taxon>Diplomonadida</taxon>
        <taxon>Hexamitidae</taxon>
        <taxon>Hexamitinae</taxon>
        <taxon>Spironucleus</taxon>
    </lineage>
</organism>
<evidence type="ECO:0000256" key="3">
    <source>
        <dbReference type="ARBA" id="ARBA00022989"/>
    </source>
</evidence>
<feature type="transmembrane region" description="Helical" evidence="5">
    <location>
        <begin position="327"/>
        <end position="348"/>
    </location>
</feature>